<dbReference type="eggNOG" id="COG0657">
    <property type="taxonomic scope" value="Bacteria"/>
</dbReference>
<dbReference type="InterPro" id="IPR049492">
    <property type="entry name" value="BD-FAE-like_dom"/>
</dbReference>
<dbReference type="STRING" id="1423724.FC32_GL001610"/>
<keyword evidence="3" id="KW-1185">Reference proteome</keyword>
<dbReference type="InterPro" id="IPR029058">
    <property type="entry name" value="AB_hydrolase_fold"/>
</dbReference>
<evidence type="ECO:0000259" key="1">
    <source>
        <dbReference type="Pfam" id="PF20434"/>
    </source>
</evidence>
<reference evidence="2 3" key="1">
    <citation type="journal article" date="2015" name="Genome Announc.">
        <title>Expanding the biotechnology potential of lactobacilli through comparative genomics of 213 strains and associated genera.</title>
        <authorList>
            <person name="Sun Z."/>
            <person name="Harris H.M."/>
            <person name="McCann A."/>
            <person name="Guo C."/>
            <person name="Argimon S."/>
            <person name="Zhang W."/>
            <person name="Yang X."/>
            <person name="Jeffery I.B."/>
            <person name="Cooney J.C."/>
            <person name="Kagawa T.F."/>
            <person name="Liu W."/>
            <person name="Song Y."/>
            <person name="Salvetti E."/>
            <person name="Wrobel A."/>
            <person name="Rasinkangas P."/>
            <person name="Parkhill J."/>
            <person name="Rea M.C."/>
            <person name="O'Sullivan O."/>
            <person name="Ritari J."/>
            <person name="Douillard F.P."/>
            <person name="Paul Ross R."/>
            <person name="Yang R."/>
            <person name="Briner A.E."/>
            <person name="Felis G.E."/>
            <person name="de Vos W.M."/>
            <person name="Barrangou R."/>
            <person name="Klaenhammer T.R."/>
            <person name="Caufield P.W."/>
            <person name="Cui Y."/>
            <person name="Zhang H."/>
            <person name="O'Toole P.W."/>
        </authorList>
    </citation>
    <scope>NUCLEOTIDE SEQUENCE [LARGE SCALE GENOMIC DNA]</scope>
    <source>
        <strain evidence="2 3">DSM 16634</strain>
    </source>
</reference>
<feature type="domain" description="BD-FAE-like" evidence="1">
    <location>
        <begin position="145"/>
        <end position="199"/>
    </location>
</feature>
<dbReference type="Proteomes" id="UP000051324">
    <property type="component" value="Unassembled WGS sequence"/>
</dbReference>
<comment type="caution">
    <text evidence="2">The sequence shown here is derived from an EMBL/GenBank/DDBJ whole genome shotgun (WGS) entry which is preliminary data.</text>
</comment>
<dbReference type="InterPro" id="IPR048124">
    <property type="entry name" value="Tannase_B"/>
</dbReference>
<sequence length="499" mass="55829">MMMSVKLNIPTEYTLKTCELDERKVTYRAFENLWYCEKPVDPIQKLSIYVPEAYYHAEKIGPYDQHTAPIFMPNTVGGYLPGPIDEPGIDKRSKQANSIFQALEHGYVVVSVGVRGRTSGKKTTDFFVGSKEGDLGTETGKMVGRAPAFIVDYKAAIRYLRYLQGTIPGDTDRIITNGTSAGGALSALAGASGNSPDFTPYLAQIGAVNERDDIFAASCYCPIHNLENADSAYEWLFAGQNDYYRTKHQRTEHGIIRVPDTGHMTPSQIKLSHELKALFPSYLNQLGLTDDKGTKLTLNKQGEGPFKDFVKEQLLRSANQELQTHENETTRQNWLTNGSQVEQQPYLTFTAGKVTALNWDEFVKKITRMKATPAFDALDLSSPENEEFGDETVERRHFTPFSLQHSSVSNSELADEKIIKTLNPVSYICEGTATIAKHWRIRHGSFDRDTSLAIPLILALLLKNKGYDVDFEIPWGINHAGDYDLAELFSWIDEICAPA</sequence>
<evidence type="ECO:0000313" key="3">
    <source>
        <dbReference type="Proteomes" id="UP000051324"/>
    </source>
</evidence>
<protein>
    <recommendedName>
        <fullName evidence="1">BD-FAE-like domain-containing protein</fullName>
    </recommendedName>
</protein>
<evidence type="ECO:0000313" key="2">
    <source>
        <dbReference type="EMBL" id="KRL87383.1"/>
    </source>
</evidence>
<organism evidence="2 3">
    <name type="scientific">Ligilactobacillus apodemi DSM 16634 = JCM 16172</name>
    <dbReference type="NCBI Taxonomy" id="1423724"/>
    <lineage>
        <taxon>Bacteria</taxon>
        <taxon>Bacillati</taxon>
        <taxon>Bacillota</taxon>
        <taxon>Bacilli</taxon>
        <taxon>Lactobacillales</taxon>
        <taxon>Lactobacillaceae</taxon>
        <taxon>Ligilactobacillus</taxon>
    </lineage>
</organism>
<dbReference type="NCBIfam" id="NF041556">
    <property type="entry name" value="tannase_B"/>
    <property type="match status" value="1"/>
</dbReference>
<proteinExistence type="predicted"/>
<dbReference type="AlphaFoldDB" id="A0A0R1U1Z2"/>
<gene>
    <name evidence="2" type="ORF">FC32_GL001610</name>
</gene>
<dbReference type="SUPFAM" id="SSF53474">
    <property type="entry name" value="alpha/beta-Hydrolases"/>
    <property type="match status" value="1"/>
</dbReference>
<dbReference type="EMBL" id="AZFT01000002">
    <property type="protein sequence ID" value="KRL87383.1"/>
    <property type="molecule type" value="Genomic_DNA"/>
</dbReference>
<accession>A0A0R1U1Z2</accession>
<dbReference type="Pfam" id="PF20434">
    <property type="entry name" value="BD-FAE"/>
    <property type="match status" value="1"/>
</dbReference>
<name>A0A0R1U1Z2_9LACO</name>
<dbReference type="Gene3D" id="3.40.50.1820">
    <property type="entry name" value="alpha/beta hydrolase"/>
    <property type="match status" value="1"/>
</dbReference>
<dbReference type="PATRIC" id="fig|1423724.4.peg.1674"/>